<dbReference type="OrthoDB" id="7846080at2"/>
<gene>
    <name evidence="2" type="ORF">SAMN04488036_105151</name>
</gene>
<sequence>MNQHALPDSIRLHPDETLIAVWKPAFPVFLRKLAFVSILTALLLGGLFDAFTDFSGPLVWIVGLVASAAFYAFIFDDVFEWRARRDDHWVLTNWRLLFVNPMDQSEPADLSLNNCGQAGVWMWWSVRLRLLPHGAMILPYLRDRKAVADQIAQAAAAYKAGQPQEATA</sequence>
<proteinExistence type="predicted"/>
<dbReference type="EMBL" id="FOSZ01000005">
    <property type="protein sequence ID" value="SFL11853.1"/>
    <property type="molecule type" value="Genomic_DNA"/>
</dbReference>
<evidence type="ECO:0000313" key="2">
    <source>
        <dbReference type="EMBL" id="SFL11853.1"/>
    </source>
</evidence>
<feature type="transmembrane region" description="Helical" evidence="1">
    <location>
        <begin position="57"/>
        <end position="75"/>
    </location>
</feature>
<keyword evidence="1" id="KW-1133">Transmembrane helix</keyword>
<accession>A0A1I4F325</accession>
<reference evidence="3" key="1">
    <citation type="submission" date="2016-10" db="EMBL/GenBank/DDBJ databases">
        <authorList>
            <person name="Varghese N."/>
            <person name="Submissions S."/>
        </authorList>
    </citation>
    <scope>NUCLEOTIDE SEQUENCE [LARGE SCALE GENOMIC DNA]</scope>
    <source>
        <strain evidence="3">DSM 28453</strain>
    </source>
</reference>
<dbReference type="Proteomes" id="UP000198851">
    <property type="component" value="Unassembled WGS sequence"/>
</dbReference>
<dbReference type="RefSeq" id="WP_093324351.1">
    <property type="nucleotide sequence ID" value="NZ_FOSZ01000005.1"/>
</dbReference>
<dbReference type="AlphaFoldDB" id="A0A1I4F325"/>
<keyword evidence="1" id="KW-0472">Membrane</keyword>
<protein>
    <submittedName>
        <fullName evidence="2">Uncharacterized protein</fullName>
    </submittedName>
</protein>
<evidence type="ECO:0000313" key="3">
    <source>
        <dbReference type="Proteomes" id="UP000198851"/>
    </source>
</evidence>
<name>A0A1I4F325_9RHOB</name>
<evidence type="ECO:0000256" key="1">
    <source>
        <dbReference type="SAM" id="Phobius"/>
    </source>
</evidence>
<keyword evidence="3" id="KW-1185">Reference proteome</keyword>
<keyword evidence="1" id="KW-0812">Transmembrane</keyword>
<dbReference type="STRING" id="1280847.SAMN04488036_105151"/>
<organism evidence="2 3">
    <name type="scientific">Shimia haliotis</name>
    <dbReference type="NCBI Taxonomy" id="1280847"/>
    <lineage>
        <taxon>Bacteria</taxon>
        <taxon>Pseudomonadati</taxon>
        <taxon>Pseudomonadota</taxon>
        <taxon>Alphaproteobacteria</taxon>
        <taxon>Rhodobacterales</taxon>
        <taxon>Roseobacteraceae</taxon>
    </lineage>
</organism>
<feature type="transmembrane region" description="Helical" evidence="1">
    <location>
        <begin position="33"/>
        <end position="51"/>
    </location>
</feature>